<feature type="domain" description="DUF6536" evidence="2">
    <location>
        <begin position="84"/>
        <end position="234"/>
    </location>
</feature>
<organism evidence="3 4">
    <name type="scientific">Exophiala dermatitidis</name>
    <name type="common">Black yeast-like fungus</name>
    <name type="synonym">Wangiella dermatitidis</name>
    <dbReference type="NCBI Taxonomy" id="5970"/>
    <lineage>
        <taxon>Eukaryota</taxon>
        <taxon>Fungi</taxon>
        <taxon>Dikarya</taxon>
        <taxon>Ascomycota</taxon>
        <taxon>Pezizomycotina</taxon>
        <taxon>Eurotiomycetes</taxon>
        <taxon>Chaetothyriomycetidae</taxon>
        <taxon>Chaetothyriales</taxon>
        <taxon>Herpotrichiellaceae</taxon>
        <taxon>Exophiala</taxon>
    </lineage>
</organism>
<name>A0AAN6ERP3_EXODE</name>
<dbReference type="Pfam" id="PF20163">
    <property type="entry name" value="DUF6536"/>
    <property type="match status" value="1"/>
</dbReference>
<dbReference type="InterPro" id="IPR046623">
    <property type="entry name" value="DUF6536"/>
</dbReference>
<keyword evidence="1" id="KW-1133">Transmembrane helix</keyword>
<keyword evidence="1" id="KW-0472">Membrane</keyword>
<sequence length="786" mass="86684">MQISRPRSTYKRANTSETASDSTLGTELLFVDTTVSNFKSGFSATIEPEALLLDSSKNPVRSEAEHEGRWELSILRGWPRLHGWRAGALIAAVFALISLLINVVALIWLSTRKKRNGIVELYNGSCGKAESMDLWVHIAINALSTLLLGGSNYCMQCLSSPTRKDVDTAHAKGNWLDIGVPSIRNLLSIPTYKLVLWLVLGFSSVPLHLMYNSAFYKSLTTNDYNVYIVSQDFVDGSAFNMTENASPHLPYARQHDFKIDIAGIQNGTKTPGLYEQLQKADCIRAYATDFVTNRRNLLMVTKHDPSVTTLFDIIPYTFSVFDDLYTWICMSDDAMFAEIEAAFPNQPIGAVCAKRISKMVALADQWRPYGHDVQYCLSERVPESCSYSANIPIVAAVIVANLVKVLVMTFVAFWLRDDPFITIGDAVESFLNRPDRTTEGLCLLTKDDVRRLSRMHKGWNDESISREAKVARLRPVRWAKSASRTRWALTIVGILVPLFVGVGVPLGFAIVNVRKSGFTIQDVGFGKVSAVGVIKGWYIGWSGNPAHDVSLMVLIANLPQTIFSFLYLNLNGLLTSMWLASEWSGFATERKPLRVSKPKGAQRSTHFLQLPYKIALPMMIVAGFLHWMISQALFLVVVRQYNATGTLYSPIAVVSCGFSPIAMIVVMVAGAAIIIATIVLGCARHYNPMMPLAGSCSAAISAACHQPDWDDNAAVKAVQWGVVPDTIVGPHAVGHCSFTSGIVSPIQDGQKYAGLTMKRRNGRRSKGPSVFAEGLRAFRFKTKQSA</sequence>
<proteinExistence type="predicted"/>
<keyword evidence="1" id="KW-0812">Transmembrane</keyword>
<accession>A0AAN6ERP3</accession>
<feature type="transmembrane region" description="Helical" evidence="1">
    <location>
        <begin position="393"/>
        <end position="415"/>
    </location>
</feature>
<feature type="transmembrane region" description="Helical" evidence="1">
    <location>
        <begin position="86"/>
        <end position="109"/>
    </location>
</feature>
<evidence type="ECO:0000313" key="3">
    <source>
        <dbReference type="EMBL" id="KAJ8990276.1"/>
    </source>
</evidence>
<dbReference type="AlphaFoldDB" id="A0AAN6ERP3"/>
<evidence type="ECO:0000259" key="2">
    <source>
        <dbReference type="Pfam" id="PF20163"/>
    </source>
</evidence>
<gene>
    <name evidence="3" type="ORF">HRR80_005763</name>
</gene>
<evidence type="ECO:0000313" key="4">
    <source>
        <dbReference type="Proteomes" id="UP001161757"/>
    </source>
</evidence>
<feature type="transmembrane region" description="Helical" evidence="1">
    <location>
        <begin position="614"/>
        <end position="638"/>
    </location>
</feature>
<comment type="caution">
    <text evidence="3">The sequence shown here is derived from an EMBL/GenBank/DDBJ whole genome shotgun (WGS) entry which is preliminary data.</text>
</comment>
<feature type="transmembrane region" description="Helical" evidence="1">
    <location>
        <begin position="549"/>
        <end position="568"/>
    </location>
</feature>
<feature type="transmembrane region" description="Helical" evidence="1">
    <location>
        <begin position="658"/>
        <end position="683"/>
    </location>
</feature>
<feature type="transmembrane region" description="Helical" evidence="1">
    <location>
        <begin position="194"/>
        <end position="211"/>
    </location>
</feature>
<evidence type="ECO:0000256" key="1">
    <source>
        <dbReference type="SAM" id="Phobius"/>
    </source>
</evidence>
<dbReference type="PANTHER" id="PTHR35395:SF1">
    <property type="entry name" value="DUF6536 DOMAIN-CONTAINING PROTEIN"/>
    <property type="match status" value="1"/>
</dbReference>
<protein>
    <recommendedName>
        <fullName evidence="2">DUF6536 domain-containing protein</fullName>
    </recommendedName>
</protein>
<dbReference type="Proteomes" id="UP001161757">
    <property type="component" value="Unassembled WGS sequence"/>
</dbReference>
<dbReference type="EMBL" id="JAJGCB010000011">
    <property type="protein sequence ID" value="KAJ8990276.1"/>
    <property type="molecule type" value="Genomic_DNA"/>
</dbReference>
<reference evidence="3" key="1">
    <citation type="submission" date="2023-01" db="EMBL/GenBank/DDBJ databases">
        <title>Exophiala dermititidis isolated from Cystic Fibrosis Patient.</title>
        <authorList>
            <person name="Kurbessoian T."/>
            <person name="Crocker A."/>
            <person name="Murante D."/>
            <person name="Hogan D.A."/>
            <person name="Stajich J.E."/>
        </authorList>
    </citation>
    <scope>NUCLEOTIDE SEQUENCE</scope>
    <source>
        <strain evidence="3">Ex8</strain>
    </source>
</reference>
<feature type="transmembrane region" description="Helical" evidence="1">
    <location>
        <begin position="487"/>
        <end position="511"/>
    </location>
</feature>
<dbReference type="PANTHER" id="PTHR35395">
    <property type="entry name" value="DUF6536 DOMAIN-CONTAINING PROTEIN"/>
    <property type="match status" value="1"/>
</dbReference>